<dbReference type="Gene3D" id="3.40.630.30">
    <property type="match status" value="1"/>
</dbReference>
<name>A0ABW2ULT3_9RHOB</name>
<evidence type="ECO:0000259" key="1">
    <source>
        <dbReference type="PROSITE" id="PS51186"/>
    </source>
</evidence>
<comment type="caution">
    <text evidence="2">The sequence shown here is derived from an EMBL/GenBank/DDBJ whole genome shotgun (WGS) entry which is preliminary data.</text>
</comment>
<dbReference type="Pfam" id="PF00583">
    <property type="entry name" value="Acetyltransf_1"/>
    <property type="match status" value="1"/>
</dbReference>
<dbReference type="EMBL" id="JBHTFQ010000009">
    <property type="protein sequence ID" value="MFC7705694.1"/>
    <property type="molecule type" value="Genomic_DNA"/>
</dbReference>
<sequence>MIRRAGDDDLARLEAFLSRNADSTMFLRANLGRAPFWIWGRDGIEGTVGLSPGEGPRHALIEMVSPPDWPALRQALSGYRIAGMNGTPGQVAALRAGLGLADRPAQVDEVEQLLALDLTDLRVPPGPGQLRPATPADLALLADWRALYRREALGDPPTDNRQRAVSDVTAMLERGHVHFLADGDVPLAMTNFNAVHAGMVQIGGVFTPAPLRGQGHARRVVALHLAKARAEGTRRAVLFARDPNALRAYQAVGFRNVGGYHLLIFAEPADPAAPGNAAP</sequence>
<feature type="domain" description="N-acetyltransferase" evidence="1">
    <location>
        <begin position="128"/>
        <end position="270"/>
    </location>
</feature>
<organism evidence="2 3">
    <name type="scientific">Plastorhodobacter daqingensis</name>
    <dbReference type="NCBI Taxonomy" id="1387281"/>
    <lineage>
        <taxon>Bacteria</taxon>
        <taxon>Pseudomonadati</taxon>
        <taxon>Pseudomonadota</taxon>
        <taxon>Alphaproteobacteria</taxon>
        <taxon>Rhodobacterales</taxon>
        <taxon>Paracoccaceae</taxon>
        <taxon>Plastorhodobacter</taxon>
    </lineage>
</organism>
<dbReference type="InterPro" id="IPR000182">
    <property type="entry name" value="GNAT_dom"/>
</dbReference>
<proteinExistence type="predicted"/>
<keyword evidence="3" id="KW-1185">Reference proteome</keyword>
<protein>
    <submittedName>
        <fullName evidence="2">GNAT family N-acetyltransferase</fullName>
    </submittedName>
</protein>
<evidence type="ECO:0000313" key="3">
    <source>
        <dbReference type="Proteomes" id="UP001596516"/>
    </source>
</evidence>
<gene>
    <name evidence="2" type="ORF">ACFQXB_16010</name>
</gene>
<dbReference type="InterPro" id="IPR016181">
    <property type="entry name" value="Acyl_CoA_acyltransferase"/>
</dbReference>
<evidence type="ECO:0000313" key="2">
    <source>
        <dbReference type="EMBL" id="MFC7705694.1"/>
    </source>
</evidence>
<dbReference type="RefSeq" id="WP_377405863.1">
    <property type="nucleotide sequence ID" value="NZ_JBHTFQ010000009.1"/>
</dbReference>
<dbReference type="SUPFAM" id="SSF55729">
    <property type="entry name" value="Acyl-CoA N-acyltransferases (Nat)"/>
    <property type="match status" value="1"/>
</dbReference>
<dbReference type="Proteomes" id="UP001596516">
    <property type="component" value="Unassembled WGS sequence"/>
</dbReference>
<reference evidence="3" key="1">
    <citation type="journal article" date="2019" name="Int. J. Syst. Evol. Microbiol.">
        <title>The Global Catalogue of Microorganisms (GCM) 10K type strain sequencing project: providing services to taxonomists for standard genome sequencing and annotation.</title>
        <authorList>
            <consortium name="The Broad Institute Genomics Platform"/>
            <consortium name="The Broad Institute Genome Sequencing Center for Infectious Disease"/>
            <person name="Wu L."/>
            <person name="Ma J."/>
        </authorList>
    </citation>
    <scope>NUCLEOTIDE SEQUENCE [LARGE SCALE GENOMIC DNA]</scope>
    <source>
        <strain evidence="3">CGMCC 1.12750</strain>
    </source>
</reference>
<dbReference type="PROSITE" id="PS51186">
    <property type="entry name" value="GNAT"/>
    <property type="match status" value="1"/>
</dbReference>
<accession>A0ABW2ULT3</accession>